<accession>A0AAN7B9L3</accession>
<feature type="compositionally biased region" description="Basic residues" evidence="1">
    <location>
        <begin position="1"/>
        <end position="19"/>
    </location>
</feature>
<dbReference type="AlphaFoldDB" id="A0AAN7B9L3"/>
<protein>
    <submittedName>
        <fullName evidence="2">Uncharacterized protein</fullName>
    </submittedName>
</protein>
<feature type="compositionally biased region" description="Acidic residues" evidence="1">
    <location>
        <begin position="367"/>
        <end position="380"/>
    </location>
</feature>
<reference evidence="2" key="2">
    <citation type="submission" date="2023-05" db="EMBL/GenBank/DDBJ databases">
        <authorList>
            <consortium name="Lawrence Berkeley National Laboratory"/>
            <person name="Steindorff A."/>
            <person name="Hensen N."/>
            <person name="Bonometti L."/>
            <person name="Westerberg I."/>
            <person name="Brannstrom I.O."/>
            <person name="Guillou S."/>
            <person name="Cros-Aarteil S."/>
            <person name="Calhoun S."/>
            <person name="Haridas S."/>
            <person name="Kuo A."/>
            <person name="Mondo S."/>
            <person name="Pangilinan J."/>
            <person name="Riley R."/>
            <person name="Labutti K."/>
            <person name="Andreopoulos B."/>
            <person name="Lipzen A."/>
            <person name="Chen C."/>
            <person name="Yanf M."/>
            <person name="Daum C."/>
            <person name="Ng V."/>
            <person name="Clum A."/>
            <person name="Ohm R."/>
            <person name="Martin F."/>
            <person name="Silar P."/>
            <person name="Natvig D."/>
            <person name="Lalanne C."/>
            <person name="Gautier V."/>
            <person name="Ament-Velasquez S.L."/>
            <person name="Kruys A."/>
            <person name="Hutchinson M.I."/>
            <person name="Powell A.J."/>
            <person name="Barry K."/>
            <person name="Miller A.N."/>
            <person name="Grigoriev I.V."/>
            <person name="Debuchy R."/>
            <person name="Gladieux P."/>
            <person name="Thoren M.H."/>
            <person name="Johannesson H."/>
        </authorList>
    </citation>
    <scope>NUCLEOTIDE SEQUENCE</scope>
    <source>
        <strain evidence="2">PSN293</strain>
    </source>
</reference>
<comment type="caution">
    <text evidence="2">The sequence shown here is derived from an EMBL/GenBank/DDBJ whole genome shotgun (WGS) entry which is preliminary data.</text>
</comment>
<feature type="region of interest" description="Disordered" evidence="1">
    <location>
        <begin position="367"/>
        <end position="387"/>
    </location>
</feature>
<sequence length="404" mass="46192">MAGKKKSKNSTRNNKKKKSGGASASSGQTSFAHGQTLQQDASPLFNNIPQEMRDKIYDQVFAYTRLSHGEKPLGRINSVKVKPAPHGLALLRTCHRITDEIGDRWLRQVLFHFEDPLAMLDKLTALPHRVISQLRHVRVRAQSILLTWPDDDDDVHYTLHYGLKLIPGLKLDVLTVMGYMPGADVQYNTLNRLIRDSDGWKELRFLSSSSKLLGYEYKDYGFRGLTRDMRDLYLRKAQPADWQSVLNLRDGAETLPSVAIYRSKRPGGRSSSKSSLMANPANWEPFQQKDNIGNGRYGTVEDPNIMSTADERDKEVLVIARRGKGVDYQEKKNSRYIEGDIRREAPGKSWKEIRKMCIDDLDDMYADEDDWPFSDEEDPEPTIPDSYAHVDDYEWTALDFDDMA</sequence>
<keyword evidence="3" id="KW-1185">Reference proteome</keyword>
<proteinExistence type="predicted"/>
<feature type="region of interest" description="Disordered" evidence="1">
    <location>
        <begin position="263"/>
        <end position="295"/>
    </location>
</feature>
<evidence type="ECO:0000256" key="1">
    <source>
        <dbReference type="SAM" id="MobiDB-lite"/>
    </source>
</evidence>
<evidence type="ECO:0000313" key="2">
    <source>
        <dbReference type="EMBL" id="KAK4215122.1"/>
    </source>
</evidence>
<feature type="region of interest" description="Disordered" evidence="1">
    <location>
        <begin position="1"/>
        <end position="35"/>
    </location>
</feature>
<name>A0AAN7B9L3_9PEZI</name>
<dbReference type="Proteomes" id="UP001301769">
    <property type="component" value="Unassembled WGS sequence"/>
</dbReference>
<reference evidence="2" key="1">
    <citation type="journal article" date="2023" name="Mol. Phylogenet. Evol.">
        <title>Genome-scale phylogeny and comparative genomics of the fungal order Sordariales.</title>
        <authorList>
            <person name="Hensen N."/>
            <person name="Bonometti L."/>
            <person name="Westerberg I."/>
            <person name="Brannstrom I.O."/>
            <person name="Guillou S."/>
            <person name="Cros-Aarteil S."/>
            <person name="Calhoun S."/>
            <person name="Haridas S."/>
            <person name="Kuo A."/>
            <person name="Mondo S."/>
            <person name="Pangilinan J."/>
            <person name="Riley R."/>
            <person name="LaButti K."/>
            <person name="Andreopoulos B."/>
            <person name="Lipzen A."/>
            <person name="Chen C."/>
            <person name="Yan M."/>
            <person name="Daum C."/>
            <person name="Ng V."/>
            <person name="Clum A."/>
            <person name="Steindorff A."/>
            <person name="Ohm R.A."/>
            <person name="Martin F."/>
            <person name="Silar P."/>
            <person name="Natvig D.O."/>
            <person name="Lalanne C."/>
            <person name="Gautier V."/>
            <person name="Ament-Velasquez S.L."/>
            <person name="Kruys A."/>
            <person name="Hutchinson M.I."/>
            <person name="Powell A.J."/>
            <person name="Barry K."/>
            <person name="Miller A.N."/>
            <person name="Grigoriev I.V."/>
            <person name="Debuchy R."/>
            <person name="Gladieux P."/>
            <person name="Hiltunen Thoren M."/>
            <person name="Johannesson H."/>
        </authorList>
    </citation>
    <scope>NUCLEOTIDE SEQUENCE</scope>
    <source>
        <strain evidence="2">PSN293</strain>
    </source>
</reference>
<evidence type="ECO:0000313" key="3">
    <source>
        <dbReference type="Proteomes" id="UP001301769"/>
    </source>
</evidence>
<organism evidence="2 3">
    <name type="scientific">Rhypophila decipiens</name>
    <dbReference type="NCBI Taxonomy" id="261697"/>
    <lineage>
        <taxon>Eukaryota</taxon>
        <taxon>Fungi</taxon>
        <taxon>Dikarya</taxon>
        <taxon>Ascomycota</taxon>
        <taxon>Pezizomycotina</taxon>
        <taxon>Sordariomycetes</taxon>
        <taxon>Sordariomycetidae</taxon>
        <taxon>Sordariales</taxon>
        <taxon>Naviculisporaceae</taxon>
        <taxon>Rhypophila</taxon>
    </lineage>
</organism>
<dbReference type="EMBL" id="MU858083">
    <property type="protein sequence ID" value="KAK4215122.1"/>
    <property type="molecule type" value="Genomic_DNA"/>
</dbReference>
<gene>
    <name evidence="2" type="ORF">QBC37DRAFT_419694</name>
</gene>